<protein>
    <submittedName>
        <fullName evidence="3">Apple domain-containing protein</fullName>
    </submittedName>
</protein>
<dbReference type="SUPFAM" id="SSF57414">
    <property type="entry name" value="Hairpin loop containing domain-like"/>
    <property type="match status" value="1"/>
</dbReference>
<reference evidence="3" key="1">
    <citation type="submission" date="2016-11" db="UniProtKB">
        <authorList>
            <consortium name="WormBaseParasite"/>
        </authorList>
    </citation>
    <scope>IDENTIFICATION</scope>
</reference>
<dbReference type="PROSITE" id="PS50948">
    <property type="entry name" value="PAN"/>
    <property type="match status" value="1"/>
</dbReference>
<organism evidence="2 3">
    <name type="scientific">Bursaphelenchus xylophilus</name>
    <name type="common">Pinewood nematode worm</name>
    <name type="synonym">Aphelenchoides xylophilus</name>
    <dbReference type="NCBI Taxonomy" id="6326"/>
    <lineage>
        <taxon>Eukaryota</taxon>
        <taxon>Metazoa</taxon>
        <taxon>Ecdysozoa</taxon>
        <taxon>Nematoda</taxon>
        <taxon>Chromadorea</taxon>
        <taxon>Rhabditida</taxon>
        <taxon>Tylenchina</taxon>
        <taxon>Tylenchomorpha</taxon>
        <taxon>Aphelenchoidea</taxon>
        <taxon>Aphelenchoididae</taxon>
        <taxon>Bursaphelenchus</taxon>
    </lineage>
</organism>
<proteinExistence type="predicted"/>
<dbReference type="AlphaFoldDB" id="A0A1I7S9K1"/>
<evidence type="ECO:0000259" key="1">
    <source>
        <dbReference type="PROSITE" id="PS50948"/>
    </source>
</evidence>
<dbReference type="Gene3D" id="3.50.4.10">
    <property type="entry name" value="Hepatocyte Growth Factor"/>
    <property type="match status" value="1"/>
</dbReference>
<sequence>MAFCRGELLTSEKVVCYRKVSWLGLPRPTAVAGKIMRAIRCANRNAVGDRTACIAFTHDSVEEKCELFDEAIKEIGIFTRIEARASATSVAERICIKKSLGCDDGISSFKLIYKQKVNGYILGQVTNLETVTDCLSICFGNPQCKSVTFKKGWCTLHSVYPLEQNLSPADSSTAAFSRTCEKL</sequence>
<name>A0A1I7S9K1_BURXY</name>
<dbReference type="Pfam" id="PF00024">
    <property type="entry name" value="PAN_1"/>
    <property type="match status" value="1"/>
</dbReference>
<evidence type="ECO:0000313" key="2">
    <source>
        <dbReference type="Proteomes" id="UP000095284"/>
    </source>
</evidence>
<dbReference type="WBParaSite" id="BXY_0969800.1">
    <property type="protein sequence ID" value="BXY_0969800.1"/>
    <property type="gene ID" value="BXY_0969800"/>
</dbReference>
<feature type="domain" description="Apple" evidence="1">
    <location>
        <begin position="102"/>
        <end position="180"/>
    </location>
</feature>
<dbReference type="Proteomes" id="UP000095284">
    <property type="component" value="Unplaced"/>
</dbReference>
<evidence type="ECO:0000313" key="3">
    <source>
        <dbReference type="WBParaSite" id="BXY_0969800.1"/>
    </source>
</evidence>
<dbReference type="InterPro" id="IPR003609">
    <property type="entry name" value="Pan_app"/>
</dbReference>
<accession>A0A1I7S9K1</accession>